<proteinExistence type="predicted"/>
<protein>
    <submittedName>
        <fullName evidence="2">YrdB family protein</fullName>
    </submittedName>
</protein>
<dbReference type="InterPro" id="IPR021214">
    <property type="entry name" value="DUF2568"/>
</dbReference>
<name>A0ABU9L548_9FLAO</name>
<evidence type="ECO:0000256" key="1">
    <source>
        <dbReference type="SAM" id="Phobius"/>
    </source>
</evidence>
<sequence length="116" mass="12960">MIRFLLELAALGSVGLWGWKSFDGTLQYAVGLGLPILMTFVWGTFAVPDDPSRSGKAPIPVSGMIRLMIEFIFFALAVWAVFNLEYTGLSYALGGIVIIHYLVSYDRVKWLLTQRN</sequence>
<reference evidence="2 3" key="1">
    <citation type="submission" date="2024-04" db="EMBL/GenBank/DDBJ databases">
        <title>whole genome sequencing of Lutimonas vermicola strain IMCC1616.</title>
        <authorList>
            <person name="Bae S.S."/>
        </authorList>
    </citation>
    <scope>NUCLEOTIDE SEQUENCE [LARGE SCALE GENOMIC DNA]</scope>
    <source>
        <strain evidence="2 3">IMCC1616</strain>
    </source>
</reference>
<evidence type="ECO:0000313" key="3">
    <source>
        <dbReference type="Proteomes" id="UP001474120"/>
    </source>
</evidence>
<dbReference type="Pfam" id="PF10823">
    <property type="entry name" value="DUF2568"/>
    <property type="match status" value="1"/>
</dbReference>
<keyword evidence="1" id="KW-1133">Transmembrane helix</keyword>
<feature type="transmembrane region" description="Helical" evidence="1">
    <location>
        <begin position="28"/>
        <end position="47"/>
    </location>
</feature>
<evidence type="ECO:0000313" key="2">
    <source>
        <dbReference type="EMBL" id="MEL4456807.1"/>
    </source>
</evidence>
<keyword evidence="3" id="KW-1185">Reference proteome</keyword>
<feature type="transmembrane region" description="Helical" evidence="1">
    <location>
        <begin position="88"/>
        <end position="105"/>
    </location>
</feature>
<gene>
    <name evidence="2" type="ORF">AABB81_12935</name>
</gene>
<comment type="caution">
    <text evidence="2">The sequence shown here is derived from an EMBL/GenBank/DDBJ whole genome shotgun (WGS) entry which is preliminary data.</text>
</comment>
<organism evidence="2 3">
    <name type="scientific">Lutimonas vermicola</name>
    <dbReference type="NCBI Taxonomy" id="414288"/>
    <lineage>
        <taxon>Bacteria</taxon>
        <taxon>Pseudomonadati</taxon>
        <taxon>Bacteroidota</taxon>
        <taxon>Flavobacteriia</taxon>
        <taxon>Flavobacteriales</taxon>
        <taxon>Flavobacteriaceae</taxon>
        <taxon>Lutimonas</taxon>
    </lineage>
</organism>
<dbReference type="EMBL" id="JBCDNA010000003">
    <property type="protein sequence ID" value="MEL4456807.1"/>
    <property type="molecule type" value="Genomic_DNA"/>
</dbReference>
<accession>A0ABU9L548</accession>
<dbReference type="RefSeq" id="WP_342160972.1">
    <property type="nucleotide sequence ID" value="NZ_JBCDNA010000003.1"/>
</dbReference>
<keyword evidence="1" id="KW-0812">Transmembrane</keyword>
<dbReference type="Proteomes" id="UP001474120">
    <property type="component" value="Unassembled WGS sequence"/>
</dbReference>
<feature type="transmembrane region" description="Helical" evidence="1">
    <location>
        <begin position="59"/>
        <end position="82"/>
    </location>
</feature>
<keyword evidence="1" id="KW-0472">Membrane</keyword>